<evidence type="ECO:0000256" key="8">
    <source>
        <dbReference type="ARBA" id="ARBA00023273"/>
    </source>
</evidence>
<keyword evidence="5" id="KW-0970">Cilium biogenesis/degradation</keyword>
<comment type="caution">
    <text evidence="10">The sequence shown here is derived from an EMBL/GenBank/DDBJ whole genome shotgun (WGS) entry which is preliminary data.</text>
</comment>
<evidence type="ECO:0000256" key="7">
    <source>
        <dbReference type="ARBA" id="ARBA00023212"/>
    </source>
</evidence>
<keyword evidence="11" id="KW-1185">Reference proteome</keyword>
<comment type="subcellular location">
    <subcellularLocation>
        <location evidence="1">Cytoplasm</location>
        <location evidence="1">Cytoskeleton</location>
        <location evidence="1">Cilium axoneme</location>
    </subcellularLocation>
</comment>
<comment type="function">
    <text evidence="9">Essential for sperm motility and is involved in the regulation of the beating frequency of motile cilia on the epithelial cells of the respiratory tract. Required for the establishment of radial spokes in sperm flagella.</text>
</comment>
<dbReference type="Pfam" id="PF12018">
    <property type="entry name" value="FAP206"/>
    <property type="match status" value="1"/>
</dbReference>
<evidence type="ECO:0000256" key="9">
    <source>
        <dbReference type="ARBA" id="ARBA00045321"/>
    </source>
</evidence>
<proteinExistence type="inferred from homology"/>
<protein>
    <recommendedName>
        <fullName evidence="3">Cilia- and flagella-associated protein 206</fullName>
    </recommendedName>
</protein>
<keyword evidence="6" id="KW-0969">Cilium</keyword>
<comment type="similarity">
    <text evidence="2">Belongs to the CFAP206 family.</text>
</comment>
<dbReference type="PANTHER" id="PTHR21442:SF0">
    <property type="entry name" value="CILIA- AND FLAGELLA-ASSOCIATED PROTEIN 206"/>
    <property type="match status" value="1"/>
</dbReference>
<name>A0ABV0VZH9_9TELE</name>
<dbReference type="PANTHER" id="PTHR21442">
    <property type="entry name" value="CILIA- AND FLAGELLA-ASSOCIATED PROTEIN 206"/>
    <property type="match status" value="1"/>
</dbReference>
<evidence type="ECO:0000256" key="6">
    <source>
        <dbReference type="ARBA" id="ARBA00023069"/>
    </source>
</evidence>
<accession>A0ABV0VZH9</accession>
<organism evidence="10 11">
    <name type="scientific">Xenotaenia resolanae</name>
    <dbReference type="NCBI Taxonomy" id="208358"/>
    <lineage>
        <taxon>Eukaryota</taxon>
        <taxon>Metazoa</taxon>
        <taxon>Chordata</taxon>
        <taxon>Craniata</taxon>
        <taxon>Vertebrata</taxon>
        <taxon>Euteleostomi</taxon>
        <taxon>Actinopterygii</taxon>
        <taxon>Neopterygii</taxon>
        <taxon>Teleostei</taxon>
        <taxon>Neoteleostei</taxon>
        <taxon>Acanthomorphata</taxon>
        <taxon>Ovalentaria</taxon>
        <taxon>Atherinomorphae</taxon>
        <taxon>Cyprinodontiformes</taxon>
        <taxon>Goodeidae</taxon>
        <taxon>Xenotaenia</taxon>
    </lineage>
</organism>
<evidence type="ECO:0000256" key="1">
    <source>
        <dbReference type="ARBA" id="ARBA00004430"/>
    </source>
</evidence>
<keyword evidence="7" id="KW-0206">Cytoskeleton</keyword>
<evidence type="ECO:0000256" key="3">
    <source>
        <dbReference type="ARBA" id="ARBA00021602"/>
    </source>
</evidence>
<dbReference type="InterPro" id="IPR021897">
    <property type="entry name" value="FAP206"/>
</dbReference>
<evidence type="ECO:0000256" key="5">
    <source>
        <dbReference type="ARBA" id="ARBA00022794"/>
    </source>
</evidence>
<evidence type="ECO:0000313" key="11">
    <source>
        <dbReference type="Proteomes" id="UP001444071"/>
    </source>
</evidence>
<keyword evidence="8" id="KW-0966">Cell projection</keyword>
<dbReference type="Proteomes" id="UP001444071">
    <property type="component" value="Unassembled WGS sequence"/>
</dbReference>
<sequence>PLFKDVSKLWFELQDEAELLNILNNITVSLKPFLVSQAKMFSEAYLDTLLEGEEVKTDIQRIAASSGEQIELTLLRTQTWIMPHTTDSLNELPLQYNGFCGYMIVNRDGLLLPGNPFIGVLKHKERFYAFSSKEAALTFASCPDDFVTEVAEKSKCFPELFQLLKLHQQLSCEHPSSETEPGQGLWPMPITKQEIGIQTDTHPIDTYIDKSYEWNEWELRRKAIKLANLRNTVTHSVQTNMSHMRRDHASQTWLPKDAACQNKRDNGSNIPKPQTYLAGLRGQRNAHMLKTNLTRPVDE</sequence>
<gene>
    <name evidence="10" type="ORF">XENORESO_017434</name>
</gene>
<feature type="non-terminal residue" evidence="10">
    <location>
        <position position="1"/>
    </location>
</feature>
<evidence type="ECO:0000313" key="10">
    <source>
        <dbReference type="EMBL" id="MEQ2262620.1"/>
    </source>
</evidence>
<evidence type="ECO:0000256" key="4">
    <source>
        <dbReference type="ARBA" id="ARBA00022490"/>
    </source>
</evidence>
<keyword evidence="4" id="KW-0963">Cytoplasm</keyword>
<evidence type="ECO:0000256" key="2">
    <source>
        <dbReference type="ARBA" id="ARBA00010500"/>
    </source>
</evidence>
<dbReference type="EMBL" id="JAHRIM010020618">
    <property type="protein sequence ID" value="MEQ2262620.1"/>
    <property type="molecule type" value="Genomic_DNA"/>
</dbReference>
<reference evidence="10 11" key="1">
    <citation type="submission" date="2021-06" db="EMBL/GenBank/DDBJ databases">
        <authorList>
            <person name="Palmer J.M."/>
        </authorList>
    </citation>
    <scope>NUCLEOTIDE SEQUENCE [LARGE SCALE GENOMIC DNA]</scope>
    <source>
        <strain evidence="10 11">XR_2019</strain>
        <tissue evidence="10">Muscle</tissue>
    </source>
</reference>